<dbReference type="InterPro" id="IPR013783">
    <property type="entry name" value="Ig-like_fold"/>
</dbReference>
<evidence type="ECO:0000313" key="3">
    <source>
        <dbReference type="EMBL" id="MFC4390927.1"/>
    </source>
</evidence>
<sequence>MKNYLQKLACLIISLVLLACSFNDGLPDEPQEQPIAAFSHKSDGKSPTKIDFLNESINATNYLWDFGDNTTSLEKNPSHTYIYPGTYIVELNISGSGGIAVIKKIIIISAQITPITPTTPTTVKITKVTVAEMPFSDENGNKWDSFNVQFSIVDEETYKDQTSSSVFKNISKTQLPLSWTLSSPKVITDLSKEYEFSISRIEGLFGYRIGGHMFAKMIDYTTGTNKYPNTITLEYNDPSVPNQKVTFILDINWQ</sequence>
<dbReference type="RefSeq" id="WP_179005803.1">
    <property type="nucleotide sequence ID" value="NZ_JBHSCO010000002.1"/>
</dbReference>
<dbReference type="PROSITE" id="PS51257">
    <property type="entry name" value="PROKAR_LIPOPROTEIN"/>
    <property type="match status" value="1"/>
</dbReference>
<accession>A0ABV8W4B2</accession>
<evidence type="ECO:0000256" key="1">
    <source>
        <dbReference type="SAM" id="SignalP"/>
    </source>
</evidence>
<dbReference type="Gene3D" id="2.60.40.10">
    <property type="entry name" value="Immunoglobulins"/>
    <property type="match status" value="1"/>
</dbReference>
<name>A0ABV8W4B2_9FLAO</name>
<feature type="domain" description="PKD" evidence="2">
    <location>
        <begin position="58"/>
        <end position="115"/>
    </location>
</feature>
<evidence type="ECO:0000259" key="2">
    <source>
        <dbReference type="PROSITE" id="PS50093"/>
    </source>
</evidence>
<comment type="caution">
    <text evidence="3">The sequence shown here is derived from an EMBL/GenBank/DDBJ whole genome shotgun (WGS) entry which is preliminary data.</text>
</comment>
<protein>
    <submittedName>
        <fullName evidence="3">PKD domain-containing protein</fullName>
    </submittedName>
</protein>
<organism evidence="3 4">
    <name type="scientific">Flavobacterium quisquiliarum</name>
    <dbReference type="NCBI Taxonomy" id="1834436"/>
    <lineage>
        <taxon>Bacteria</taxon>
        <taxon>Pseudomonadati</taxon>
        <taxon>Bacteroidota</taxon>
        <taxon>Flavobacteriia</taxon>
        <taxon>Flavobacteriales</taxon>
        <taxon>Flavobacteriaceae</taxon>
        <taxon>Flavobacterium</taxon>
    </lineage>
</organism>
<keyword evidence="4" id="KW-1185">Reference proteome</keyword>
<dbReference type="InterPro" id="IPR035986">
    <property type="entry name" value="PKD_dom_sf"/>
</dbReference>
<dbReference type="EMBL" id="JBHSCO010000002">
    <property type="protein sequence ID" value="MFC4390927.1"/>
    <property type="molecule type" value="Genomic_DNA"/>
</dbReference>
<dbReference type="Proteomes" id="UP001595719">
    <property type="component" value="Unassembled WGS sequence"/>
</dbReference>
<gene>
    <name evidence="3" type="ORF">ACFOY0_07970</name>
</gene>
<reference evidence="4" key="1">
    <citation type="journal article" date="2019" name="Int. J. Syst. Evol. Microbiol.">
        <title>The Global Catalogue of Microorganisms (GCM) 10K type strain sequencing project: providing services to taxonomists for standard genome sequencing and annotation.</title>
        <authorList>
            <consortium name="The Broad Institute Genomics Platform"/>
            <consortium name="The Broad Institute Genome Sequencing Center for Infectious Disease"/>
            <person name="Wu L."/>
            <person name="Ma J."/>
        </authorList>
    </citation>
    <scope>NUCLEOTIDE SEQUENCE [LARGE SCALE GENOMIC DNA]</scope>
    <source>
        <strain evidence="4">CGMCC 1.15345</strain>
    </source>
</reference>
<evidence type="ECO:0000313" key="4">
    <source>
        <dbReference type="Proteomes" id="UP001595719"/>
    </source>
</evidence>
<feature type="signal peptide" evidence="1">
    <location>
        <begin position="1"/>
        <end position="19"/>
    </location>
</feature>
<dbReference type="InterPro" id="IPR022409">
    <property type="entry name" value="PKD/Chitinase_dom"/>
</dbReference>
<dbReference type="PROSITE" id="PS50093">
    <property type="entry name" value="PKD"/>
    <property type="match status" value="1"/>
</dbReference>
<feature type="chain" id="PRO_5045456272" evidence="1">
    <location>
        <begin position="20"/>
        <end position="254"/>
    </location>
</feature>
<dbReference type="CDD" id="cd00146">
    <property type="entry name" value="PKD"/>
    <property type="match status" value="1"/>
</dbReference>
<dbReference type="Pfam" id="PF18911">
    <property type="entry name" value="PKD_4"/>
    <property type="match status" value="1"/>
</dbReference>
<keyword evidence="1" id="KW-0732">Signal</keyword>
<dbReference type="SMART" id="SM00089">
    <property type="entry name" value="PKD"/>
    <property type="match status" value="1"/>
</dbReference>
<proteinExistence type="predicted"/>
<dbReference type="SUPFAM" id="SSF49299">
    <property type="entry name" value="PKD domain"/>
    <property type="match status" value="1"/>
</dbReference>
<dbReference type="InterPro" id="IPR000601">
    <property type="entry name" value="PKD_dom"/>
</dbReference>